<evidence type="ECO:0000313" key="3">
    <source>
        <dbReference type="Proteomes" id="UP000008021"/>
    </source>
</evidence>
<dbReference type="Gramene" id="OMERI02G27710.1">
    <property type="protein sequence ID" value="OMERI02G27710.1"/>
    <property type="gene ID" value="OMERI02G27710"/>
</dbReference>
<reference evidence="2" key="1">
    <citation type="submission" date="2015-04" db="UniProtKB">
        <authorList>
            <consortium name="EnsemblPlants"/>
        </authorList>
    </citation>
    <scope>IDENTIFICATION</scope>
</reference>
<dbReference type="EnsemblPlants" id="OMERI02G27710.1">
    <property type="protein sequence ID" value="OMERI02G27710.1"/>
    <property type="gene ID" value="OMERI02G27710"/>
</dbReference>
<reference evidence="2" key="2">
    <citation type="submission" date="2018-05" db="EMBL/GenBank/DDBJ databases">
        <title>OmerRS3 (Oryza meridionalis Reference Sequence Version 3).</title>
        <authorList>
            <person name="Zhang J."/>
            <person name="Kudrna D."/>
            <person name="Lee S."/>
            <person name="Talag J."/>
            <person name="Welchert J."/>
            <person name="Wing R.A."/>
        </authorList>
    </citation>
    <scope>NUCLEOTIDE SEQUENCE [LARGE SCALE GENOMIC DNA]</scope>
    <source>
        <strain evidence="2">cv. OR44</strain>
    </source>
</reference>
<name>A0A0E0CQ18_9ORYZ</name>
<keyword evidence="3" id="KW-1185">Reference proteome</keyword>
<evidence type="ECO:0000313" key="2">
    <source>
        <dbReference type="EnsemblPlants" id="OMERI02G27710.1"/>
    </source>
</evidence>
<evidence type="ECO:0000256" key="1">
    <source>
        <dbReference type="SAM" id="MobiDB-lite"/>
    </source>
</evidence>
<accession>A0A0E0CQ18</accession>
<protein>
    <submittedName>
        <fullName evidence="2">Uncharacterized protein</fullName>
    </submittedName>
</protein>
<dbReference type="HOGENOM" id="CLU_2112782_0_0_1"/>
<dbReference type="AlphaFoldDB" id="A0A0E0CQ18"/>
<dbReference type="Proteomes" id="UP000008021">
    <property type="component" value="Chromosome 2"/>
</dbReference>
<organism evidence="2">
    <name type="scientific">Oryza meridionalis</name>
    <dbReference type="NCBI Taxonomy" id="40149"/>
    <lineage>
        <taxon>Eukaryota</taxon>
        <taxon>Viridiplantae</taxon>
        <taxon>Streptophyta</taxon>
        <taxon>Embryophyta</taxon>
        <taxon>Tracheophyta</taxon>
        <taxon>Spermatophyta</taxon>
        <taxon>Magnoliopsida</taxon>
        <taxon>Liliopsida</taxon>
        <taxon>Poales</taxon>
        <taxon>Poaceae</taxon>
        <taxon>BOP clade</taxon>
        <taxon>Oryzoideae</taxon>
        <taxon>Oryzeae</taxon>
        <taxon>Oryzinae</taxon>
        <taxon>Oryza</taxon>
    </lineage>
</organism>
<proteinExistence type="predicted"/>
<sequence length="115" mass="12819">MAMRWRQEWRRQAVLTAISRVTRDDVEAVIPRHRWRHAMGRGDAGARGGAAFLRKSGGSVGRRGPRERGAARHGARTRLVRRTGREVVRGLVATGKVRRWVFGMGWGSGRAHGGL</sequence>
<feature type="region of interest" description="Disordered" evidence="1">
    <location>
        <begin position="40"/>
        <end position="76"/>
    </location>
</feature>